<organism evidence="2">
    <name type="scientific">Arundo donax</name>
    <name type="common">Giant reed</name>
    <name type="synonym">Donax arundinaceus</name>
    <dbReference type="NCBI Taxonomy" id="35708"/>
    <lineage>
        <taxon>Eukaryota</taxon>
        <taxon>Viridiplantae</taxon>
        <taxon>Streptophyta</taxon>
        <taxon>Embryophyta</taxon>
        <taxon>Tracheophyta</taxon>
        <taxon>Spermatophyta</taxon>
        <taxon>Magnoliopsida</taxon>
        <taxon>Liliopsida</taxon>
        <taxon>Poales</taxon>
        <taxon>Poaceae</taxon>
        <taxon>PACMAD clade</taxon>
        <taxon>Arundinoideae</taxon>
        <taxon>Arundineae</taxon>
        <taxon>Arundo</taxon>
    </lineage>
</organism>
<evidence type="ECO:0000313" key="2">
    <source>
        <dbReference type="EMBL" id="JAD75203.1"/>
    </source>
</evidence>
<protein>
    <submittedName>
        <fullName evidence="2">Uncharacterized protein</fullName>
    </submittedName>
</protein>
<name>A0A0A9CL78_ARUDO</name>
<dbReference type="AlphaFoldDB" id="A0A0A9CL78"/>
<reference evidence="2" key="2">
    <citation type="journal article" date="2015" name="Data Brief">
        <title>Shoot transcriptome of the giant reed, Arundo donax.</title>
        <authorList>
            <person name="Barrero R.A."/>
            <person name="Guerrero F.D."/>
            <person name="Moolhuijzen P."/>
            <person name="Goolsby J.A."/>
            <person name="Tidwell J."/>
            <person name="Bellgard S.E."/>
            <person name="Bellgard M.I."/>
        </authorList>
    </citation>
    <scope>NUCLEOTIDE SEQUENCE</scope>
    <source>
        <tissue evidence="2">Shoot tissue taken approximately 20 cm above the soil surface</tissue>
    </source>
</reference>
<proteinExistence type="predicted"/>
<reference evidence="2" key="1">
    <citation type="submission" date="2014-09" db="EMBL/GenBank/DDBJ databases">
        <authorList>
            <person name="Magalhaes I.L.F."/>
            <person name="Oliveira U."/>
            <person name="Santos F.R."/>
            <person name="Vidigal T.H.D.A."/>
            <person name="Brescovit A.D."/>
            <person name="Santos A.J."/>
        </authorList>
    </citation>
    <scope>NUCLEOTIDE SEQUENCE</scope>
    <source>
        <tissue evidence="2">Shoot tissue taken approximately 20 cm above the soil surface</tissue>
    </source>
</reference>
<feature type="compositionally biased region" description="Low complexity" evidence="1">
    <location>
        <begin position="115"/>
        <end position="140"/>
    </location>
</feature>
<sequence length="140" mass="14897">METNIWNGASRSAFGEGTCCKMESSNEDIFFALSGGLLVNVKEAHPSLADAYRTGKSNCSSVAPRFAKRSKTKLSTSLHVSSETEGLSTLLRRRIGCKPYFKAFESTNLVCAKGPSPASTTKTAPSTIPTTRSTSPPKSA</sequence>
<dbReference type="EMBL" id="GBRH01222692">
    <property type="protein sequence ID" value="JAD75203.1"/>
    <property type="molecule type" value="Transcribed_RNA"/>
</dbReference>
<feature type="region of interest" description="Disordered" evidence="1">
    <location>
        <begin position="113"/>
        <end position="140"/>
    </location>
</feature>
<accession>A0A0A9CL78</accession>
<evidence type="ECO:0000256" key="1">
    <source>
        <dbReference type="SAM" id="MobiDB-lite"/>
    </source>
</evidence>